<evidence type="ECO:0000256" key="5">
    <source>
        <dbReference type="HAMAP-Rule" id="MF_00057"/>
    </source>
</evidence>
<comment type="function">
    <text evidence="5">Activates KDO (a required 8-carbon sugar) for incorporation into bacterial lipopolysaccharide in Gram-negative bacteria.</text>
</comment>
<name>A0AB39UYB3_9GAMM</name>
<dbReference type="CDD" id="cd02517">
    <property type="entry name" value="CMP-KDO-Synthetase"/>
    <property type="match status" value="1"/>
</dbReference>
<proteinExistence type="inferred from homology"/>
<evidence type="ECO:0000256" key="1">
    <source>
        <dbReference type="ARBA" id="ARBA00004370"/>
    </source>
</evidence>
<dbReference type="HAMAP" id="MF_00057">
    <property type="entry name" value="KdsB"/>
    <property type="match status" value="1"/>
</dbReference>
<dbReference type="RefSeq" id="WP_369602265.1">
    <property type="nucleotide sequence ID" value="NZ_CP154858.1"/>
</dbReference>
<reference evidence="6" key="1">
    <citation type="submission" date="2024-05" db="EMBL/GenBank/DDBJ databases">
        <title>Genome sequencing of novel strain.</title>
        <authorList>
            <person name="Ganbat D."/>
            <person name="Ganbat S."/>
            <person name="Lee S.-J."/>
        </authorList>
    </citation>
    <scope>NUCLEOTIDE SEQUENCE</scope>
    <source>
        <strain evidence="6">SMD15-11</strain>
    </source>
</reference>
<keyword evidence="4 5" id="KW-0448">Lipopolysaccharide biosynthesis</keyword>
<dbReference type="InterPro" id="IPR003329">
    <property type="entry name" value="Cytidylyl_trans"/>
</dbReference>
<dbReference type="KEGG" id="tcd:AAIA72_04685"/>
<dbReference type="NCBIfam" id="NF009905">
    <property type="entry name" value="PRK13368.1"/>
    <property type="match status" value="1"/>
</dbReference>
<comment type="similarity">
    <text evidence="5">Belongs to the KdsB family.</text>
</comment>
<keyword evidence="3 5" id="KW-0548">Nucleotidyltransferase</keyword>
<dbReference type="EC" id="2.7.7.38" evidence="5"/>
<gene>
    <name evidence="5 6" type="primary">kdsB</name>
    <name evidence="6" type="ORF">AAIA72_04685</name>
</gene>
<dbReference type="NCBIfam" id="TIGR00466">
    <property type="entry name" value="kdsB"/>
    <property type="match status" value="1"/>
</dbReference>
<dbReference type="PANTHER" id="PTHR42866">
    <property type="entry name" value="3-DEOXY-MANNO-OCTULOSONATE CYTIDYLYLTRANSFERASE"/>
    <property type="match status" value="1"/>
</dbReference>
<evidence type="ECO:0000256" key="2">
    <source>
        <dbReference type="ARBA" id="ARBA00022679"/>
    </source>
</evidence>
<comment type="pathway">
    <text evidence="5">Nucleotide-sugar biosynthesis; CMP-3-deoxy-D-manno-octulosonate biosynthesis; CMP-3-deoxy-D-manno-octulosonate from 3-deoxy-D-manno-octulosonate and CTP: step 1/1.</text>
</comment>
<dbReference type="NCBIfam" id="NF003952">
    <property type="entry name" value="PRK05450.1-5"/>
    <property type="match status" value="1"/>
</dbReference>
<dbReference type="EMBL" id="CP154858">
    <property type="protein sequence ID" value="XDT73271.1"/>
    <property type="molecule type" value="Genomic_DNA"/>
</dbReference>
<evidence type="ECO:0000313" key="6">
    <source>
        <dbReference type="EMBL" id="XDT73271.1"/>
    </source>
</evidence>
<dbReference type="GO" id="GO:0009103">
    <property type="term" value="P:lipopolysaccharide biosynthetic process"/>
    <property type="evidence" value="ECO:0007669"/>
    <property type="project" value="UniProtKB-UniRule"/>
</dbReference>
<dbReference type="GO" id="GO:0033468">
    <property type="term" value="P:CMP-keto-3-deoxy-D-manno-octulosonic acid biosynthetic process"/>
    <property type="evidence" value="ECO:0007669"/>
    <property type="project" value="UniProtKB-UniRule"/>
</dbReference>
<protein>
    <recommendedName>
        <fullName evidence="5">3-deoxy-manno-octulosonate cytidylyltransferase</fullName>
        <ecNumber evidence="5">2.7.7.38</ecNumber>
    </recommendedName>
    <alternativeName>
        <fullName evidence="5">CMP-2-keto-3-deoxyoctulosonic acid synthase</fullName>
        <shortName evidence="5">CKS</shortName>
        <shortName evidence="5">CMP-KDO synthase</shortName>
    </alternativeName>
</protein>
<dbReference type="GO" id="GO:0005829">
    <property type="term" value="C:cytosol"/>
    <property type="evidence" value="ECO:0007669"/>
    <property type="project" value="TreeGrafter"/>
</dbReference>
<comment type="catalytic activity">
    <reaction evidence="5">
        <text>3-deoxy-alpha-D-manno-oct-2-ulosonate + CTP = CMP-3-deoxy-beta-D-manno-octulosonate + diphosphate</text>
        <dbReference type="Rhea" id="RHEA:23448"/>
        <dbReference type="ChEBI" id="CHEBI:33019"/>
        <dbReference type="ChEBI" id="CHEBI:37563"/>
        <dbReference type="ChEBI" id="CHEBI:85986"/>
        <dbReference type="ChEBI" id="CHEBI:85987"/>
        <dbReference type="EC" id="2.7.7.38"/>
    </reaction>
</comment>
<dbReference type="PANTHER" id="PTHR42866:SF2">
    <property type="entry name" value="3-DEOXY-MANNO-OCTULOSONATE CYTIDYLYLTRANSFERASE, MITOCHONDRIAL"/>
    <property type="match status" value="1"/>
</dbReference>
<dbReference type="GO" id="GO:0008690">
    <property type="term" value="F:3-deoxy-manno-octulosonate cytidylyltransferase activity"/>
    <property type="evidence" value="ECO:0007669"/>
    <property type="project" value="UniProtKB-UniRule"/>
</dbReference>
<dbReference type="GO" id="GO:0016020">
    <property type="term" value="C:membrane"/>
    <property type="evidence" value="ECO:0007669"/>
    <property type="project" value="UniProtKB-SubCell"/>
</dbReference>
<keyword evidence="5" id="KW-0963">Cytoplasm</keyword>
<dbReference type="InterPro" id="IPR029044">
    <property type="entry name" value="Nucleotide-diphossugar_trans"/>
</dbReference>
<dbReference type="Gene3D" id="3.90.550.10">
    <property type="entry name" value="Spore Coat Polysaccharide Biosynthesis Protein SpsA, Chain A"/>
    <property type="match status" value="1"/>
</dbReference>
<dbReference type="InterPro" id="IPR004528">
    <property type="entry name" value="KdsB"/>
</dbReference>
<sequence>MRYTVVIPARYASTRLPGKPLADICGKPMIQHVWERSRESGAERVVVATDHPDVEAAVKAFGGEVVMTSAAHPTGTDRLAEAARLLGLDEEDCVVNVQGDEPLIPPAVIDQVAGNLIARPEVSISTLCERIHDRETLFNPNVVKVVTDLSGLALYFSRAPIPWDRDGFARDGELAPGGEFYRHIGIYGYRMGFLQDFTRLPPSPLESLESLEQLRALSNGYRIHVDVACETPPGGVDTEADLVRVRRILEEAV</sequence>
<dbReference type="SUPFAM" id="SSF53448">
    <property type="entry name" value="Nucleotide-diphospho-sugar transferases"/>
    <property type="match status" value="1"/>
</dbReference>
<dbReference type="Pfam" id="PF02348">
    <property type="entry name" value="CTP_transf_3"/>
    <property type="match status" value="1"/>
</dbReference>
<dbReference type="NCBIfam" id="NF003950">
    <property type="entry name" value="PRK05450.1-3"/>
    <property type="match status" value="1"/>
</dbReference>
<organism evidence="6">
    <name type="scientific">Thermohahella caldifontis</name>
    <dbReference type="NCBI Taxonomy" id="3142973"/>
    <lineage>
        <taxon>Bacteria</taxon>
        <taxon>Pseudomonadati</taxon>
        <taxon>Pseudomonadota</taxon>
        <taxon>Gammaproteobacteria</taxon>
        <taxon>Oceanospirillales</taxon>
        <taxon>Hahellaceae</taxon>
        <taxon>Thermohahella</taxon>
    </lineage>
</organism>
<dbReference type="AlphaFoldDB" id="A0AB39UYB3"/>
<evidence type="ECO:0000256" key="3">
    <source>
        <dbReference type="ARBA" id="ARBA00022695"/>
    </source>
</evidence>
<dbReference type="FunFam" id="3.90.550.10:FF:000011">
    <property type="entry name" value="3-deoxy-manno-octulosonate cytidylyltransferase"/>
    <property type="match status" value="1"/>
</dbReference>
<keyword evidence="2 5" id="KW-0808">Transferase</keyword>
<accession>A0AB39UYB3</accession>
<evidence type="ECO:0000256" key="4">
    <source>
        <dbReference type="ARBA" id="ARBA00022985"/>
    </source>
</evidence>
<comment type="subcellular location">
    <subcellularLocation>
        <location evidence="5">Cytoplasm</location>
    </subcellularLocation>
    <subcellularLocation>
        <location evidence="1">Membrane</location>
    </subcellularLocation>
</comment>